<dbReference type="InterPro" id="IPR006059">
    <property type="entry name" value="SBP"/>
</dbReference>
<reference evidence="8 9" key="1">
    <citation type="submission" date="2020-08" db="EMBL/GenBank/DDBJ databases">
        <title>Genomic Encyclopedia of Type Strains, Phase IV (KMG-IV): sequencing the most valuable type-strain genomes for metagenomic binning, comparative biology and taxonomic classification.</title>
        <authorList>
            <person name="Goeker M."/>
        </authorList>
    </citation>
    <scope>NUCLEOTIDE SEQUENCE [LARGE SCALE GENOMIC DNA]</scope>
    <source>
        <strain evidence="8 9">DSM 103526</strain>
    </source>
</reference>
<evidence type="ECO:0000256" key="6">
    <source>
        <dbReference type="SAM" id="MobiDB-lite"/>
    </source>
</evidence>
<evidence type="ECO:0000256" key="7">
    <source>
        <dbReference type="SAM" id="SignalP"/>
    </source>
</evidence>
<dbReference type="AlphaFoldDB" id="A0A841KTT4"/>
<dbReference type="InterPro" id="IPR050490">
    <property type="entry name" value="Bact_solute-bd_prot1"/>
</dbReference>
<dbReference type="PANTHER" id="PTHR43649">
    <property type="entry name" value="ARABINOSE-BINDING PROTEIN-RELATED"/>
    <property type="match status" value="1"/>
</dbReference>
<dbReference type="Gene3D" id="3.40.190.10">
    <property type="entry name" value="Periplasmic binding protein-like II"/>
    <property type="match status" value="1"/>
</dbReference>
<dbReference type="PANTHER" id="PTHR43649:SF33">
    <property type="entry name" value="POLYGALACTURONAN_RHAMNOGALACTURONAN-BINDING PROTEIN YTCQ"/>
    <property type="match status" value="1"/>
</dbReference>
<evidence type="ECO:0000313" key="8">
    <source>
        <dbReference type="EMBL" id="MBB6214342.1"/>
    </source>
</evidence>
<name>A0A841KTT4_9FIRM</name>
<organism evidence="8 9">
    <name type="scientific">Anaerosolibacter carboniphilus</name>
    <dbReference type="NCBI Taxonomy" id="1417629"/>
    <lineage>
        <taxon>Bacteria</taxon>
        <taxon>Bacillati</taxon>
        <taxon>Bacillota</taxon>
        <taxon>Clostridia</taxon>
        <taxon>Peptostreptococcales</taxon>
        <taxon>Thermotaleaceae</taxon>
        <taxon>Anaerosolibacter</taxon>
    </lineage>
</organism>
<dbReference type="PROSITE" id="PS51257">
    <property type="entry name" value="PROKAR_LIPOPROTEIN"/>
    <property type="match status" value="1"/>
</dbReference>
<keyword evidence="3" id="KW-0472">Membrane</keyword>
<dbReference type="EMBL" id="JACHEN010000001">
    <property type="protein sequence ID" value="MBB6214342.1"/>
    <property type="molecule type" value="Genomic_DNA"/>
</dbReference>
<feature type="region of interest" description="Disordered" evidence="6">
    <location>
        <begin position="354"/>
        <end position="377"/>
    </location>
</feature>
<proteinExistence type="predicted"/>
<dbReference type="SUPFAM" id="SSF53850">
    <property type="entry name" value="Periplasmic binding protein-like II"/>
    <property type="match status" value="1"/>
</dbReference>
<evidence type="ECO:0000256" key="3">
    <source>
        <dbReference type="ARBA" id="ARBA00023136"/>
    </source>
</evidence>
<keyword evidence="1" id="KW-1003">Cell membrane</keyword>
<evidence type="ECO:0000256" key="5">
    <source>
        <dbReference type="ARBA" id="ARBA00023288"/>
    </source>
</evidence>
<evidence type="ECO:0000256" key="1">
    <source>
        <dbReference type="ARBA" id="ARBA00022475"/>
    </source>
</evidence>
<evidence type="ECO:0000256" key="4">
    <source>
        <dbReference type="ARBA" id="ARBA00023139"/>
    </source>
</evidence>
<accession>A0A841KTT4</accession>
<dbReference type="Pfam" id="PF01547">
    <property type="entry name" value="SBP_bac_1"/>
    <property type="match status" value="1"/>
</dbReference>
<feature type="signal peptide" evidence="7">
    <location>
        <begin position="1"/>
        <end position="23"/>
    </location>
</feature>
<keyword evidence="5" id="KW-0449">Lipoprotein</keyword>
<evidence type="ECO:0000313" key="9">
    <source>
        <dbReference type="Proteomes" id="UP000579281"/>
    </source>
</evidence>
<dbReference type="Proteomes" id="UP000579281">
    <property type="component" value="Unassembled WGS sequence"/>
</dbReference>
<keyword evidence="2 7" id="KW-0732">Signal</keyword>
<comment type="caution">
    <text evidence="8">The sequence shown here is derived from an EMBL/GenBank/DDBJ whole genome shotgun (WGS) entry which is preliminary data.</text>
</comment>
<evidence type="ECO:0000256" key="2">
    <source>
        <dbReference type="ARBA" id="ARBA00022729"/>
    </source>
</evidence>
<protein>
    <submittedName>
        <fullName evidence="8">ABC-type glycerol-3-phosphate transport system substrate-binding protein</fullName>
    </submittedName>
</protein>
<sequence>MLKMYKKIISLLLVIIFAMGLSACGRATEKVSQENGDDTVQDQKVITVSVPAANRQLEMAASKFQKEHPEYKLDIQTYPNSDYETYVKNLNTQILSGNGPDIISVAGLPFENYIDRNILADIGELIAKDSSFDMSKYYTNVFDAMKTNGSLYVLPTSFTFNVMMANQEILDQEAIKIDDGHWTWNDFKSASEKVTQKDGAGAGNRAALPGVSSMDMLKLFTSGSYRNYIDADNKNASFASEGFIDLLNTVKAFGDEKLVNSNVQTDTVSILDAAGRGSIVFYPCSIDDYFTYWFMKSALNDHLSLYNIPSAGNSGLRTFTTNSLYAINKNSKHTEIAWEFLKVLLSDEIQSQALREEGSQGKPGASGGEDNVSVGGFPINRTAQQQKAKLAIDTSKGMKMKIRLKLEGPGEISLNPAAMTQADIDYIDKFISELNTYANADPNIDNIIRDEAKAFFNGDKSAEVTAELIQRRVNTYLGE</sequence>
<keyword evidence="9" id="KW-1185">Reference proteome</keyword>
<keyword evidence="4" id="KW-0564">Palmitate</keyword>
<gene>
    <name evidence="8" type="ORF">HNQ80_000411</name>
</gene>
<feature type="chain" id="PRO_5039687824" evidence="7">
    <location>
        <begin position="24"/>
        <end position="479"/>
    </location>
</feature>